<evidence type="ECO:0000256" key="3">
    <source>
        <dbReference type="ARBA" id="ARBA00005336"/>
    </source>
</evidence>
<keyword evidence="14" id="KW-1185">Reference proteome</keyword>
<dbReference type="FunFam" id="3.40.50.1700:FF:000003">
    <property type="entry name" value="Probable beta-glucosidase"/>
    <property type="match status" value="1"/>
</dbReference>
<comment type="caution">
    <text evidence="13">The sequence shown here is derived from an EMBL/GenBank/DDBJ whole genome shotgun (WGS) entry which is preliminary data.</text>
</comment>
<dbReference type="PROSITE" id="PS00775">
    <property type="entry name" value="GLYCOSYL_HYDROL_F3"/>
    <property type="match status" value="1"/>
</dbReference>
<evidence type="ECO:0000256" key="10">
    <source>
        <dbReference type="RuleBase" id="RU361161"/>
    </source>
</evidence>
<dbReference type="FunFam" id="3.20.20.300:FF:000002">
    <property type="entry name" value="Probable beta-glucosidase"/>
    <property type="match status" value="1"/>
</dbReference>
<evidence type="ECO:0000256" key="6">
    <source>
        <dbReference type="ARBA" id="ARBA00023180"/>
    </source>
</evidence>
<dbReference type="EMBL" id="WUBL01000082">
    <property type="protein sequence ID" value="KAF2966722.1"/>
    <property type="molecule type" value="Genomic_DNA"/>
</dbReference>
<evidence type="ECO:0000256" key="8">
    <source>
        <dbReference type="ARBA" id="ARBA00023295"/>
    </source>
</evidence>
<dbReference type="InterPro" id="IPR050288">
    <property type="entry name" value="Cellulose_deg_GH3"/>
</dbReference>
<evidence type="ECO:0000256" key="7">
    <source>
        <dbReference type="ARBA" id="ARBA00023277"/>
    </source>
</evidence>
<evidence type="ECO:0000256" key="2">
    <source>
        <dbReference type="ARBA" id="ARBA00004987"/>
    </source>
</evidence>
<dbReference type="Gene3D" id="3.40.50.1700">
    <property type="entry name" value="Glycoside hydrolase family 3 C-terminal domain"/>
    <property type="match status" value="1"/>
</dbReference>
<dbReference type="Gene3D" id="3.20.20.300">
    <property type="entry name" value="Glycoside hydrolase, family 3, N-terminal domain"/>
    <property type="match status" value="1"/>
</dbReference>
<evidence type="ECO:0000256" key="5">
    <source>
        <dbReference type="ARBA" id="ARBA00023001"/>
    </source>
</evidence>
<dbReference type="InterPro" id="IPR019800">
    <property type="entry name" value="Glyco_hydro_3_AS"/>
</dbReference>
<dbReference type="Pfam" id="PF14310">
    <property type="entry name" value="Fn3-like"/>
    <property type="match status" value="1"/>
</dbReference>
<dbReference type="EC" id="3.2.1.21" evidence="10"/>
<dbReference type="UniPathway" id="UPA00696"/>
<gene>
    <name evidence="13" type="ORF">GQX73_g6822</name>
</gene>
<feature type="signal peptide" evidence="11">
    <location>
        <begin position="1"/>
        <end position="26"/>
    </location>
</feature>
<protein>
    <recommendedName>
        <fullName evidence="10">beta-glucosidase</fullName>
        <ecNumber evidence="10">3.2.1.21</ecNumber>
    </recommendedName>
</protein>
<feature type="domain" description="Fibronectin type III-like" evidence="12">
    <location>
        <begin position="789"/>
        <end position="866"/>
    </location>
</feature>
<dbReference type="InterPro" id="IPR036881">
    <property type="entry name" value="Glyco_hydro_3_C_sf"/>
</dbReference>
<dbReference type="SMART" id="SM01217">
    <property type="entry name" value="Fn3_like"/>
    <property type="match status" value="1"/>
</dbReference>
<evidence type="ECO:0000259" key="12">
    <source>
        <dbReference type="SMART" id="SM01217"/>
    </source>
</evidence>
<dbReference type="SUPFAM" id="SSF52279">
    <property type="entry name" value="Beta-D-glucan exohydrolase, C-terminal domain"/>
    <property type="match status" value="1"/>
</dbReference>
<dbReference type="InterPro" id="IPR026891">
    <property type="entry name" value="Fn3-like"/>
</dbReference>
<sequence>MFNWESPSGLRGLALLSLLLPSLVSATPLDLRDPVPAGYASPPYYPAPYGGWIDEWGDAYEKAVAMVSRMTIAEKVNITAGTGRCVGNTGSVPRLGFPSLCLQDGPLGVRTTDNITAFPAGITTGATWSKELMYQRGVAMGQEFRGKGANFYLGPSIGSLGRQPRGGRNWEGFGSDPVLQAVAGAETIKGVQEQGVIATLKHYIANEQEIYRMYNPLQQAYSSNIDDRTLHELYLWPFAEGVRAGTGAIMTAYNAVNGSACSQNAYLINGILKDELGFQGLVMTDWLAQISGVASALAGLDMSMPGDTFGNNIPLFGYSNWMYELTRSVLNGSVPADRVNDMATRVVATWYKMGQDSPDYPPPNFSSNTADRVGPLYPGALFSPSGVVNEYVNVQADHKTVAKQVAQEAITLLKNDDNFLPIKTSAPLFVFGTDAQADPKGINSCTDKSCNRGLLGMGWGSGSANYPYLDDPISSLKRKAPSVTYYNTDSFPKVAASKDSDVAIVFINSDSGENSYTVDNNHGDRDASGLSAWHNGDELVKKAAAAYSNVVVVVHTVGPIIMEPWIDLPSVKSVLVAHLPGQEAGDSLTEVLFGEVSPSGHLPYSIPVSESDYPDSAAIKSSPKLSQIQDTYSEGLYIDYRHLNKAGVKPRFAFGHGLSYASFSFSNVTISQTAGKLSTAPPARPSKPASPIVAIDDSLPPAAEAYYPAGFSKIWRYLYSWLDKGEADAAHAIGAAGTKKYPYPAGYSTSQKVGPTAGGSSGGNAALWDVAYTLSVTVTNEGTTASGKAVAQAYLQFPGASDNGGFDTPVIQLRDFAKSDTLAPGKSTTLQLQLTRKDVSVWDTTAQNWLVPNPGGRYGVWIGQASDDLSVVCYTDTLDCEESAQGPV</sequence>
<dbReference type="Gene3D" id="2.60.40.10">
    <property type="entry name" value="Immunoglobulins"/>
    <property type="match status" value="1"/>
</dbReference>
<keyword evidence="11" id="KW-0732">Signal</keyword>
<dbReference type="InParanoid" id="A0A7C8IUG4"/>
<dbReference type="Pfam" id="PF01915">
    <property type="entry name" value="Glyco_hydro_3_C"/>
    <property type="match status" value="1"/>
</dbReference>
<comment type="similarity">
    <text evidence="3 10">Belongs to the glycosyl hydrolase 3 family.</text>
</comment>
<reference evidence="13 14" key="1">
    <citation type="submission" date="2019-12" db="EMBL/GenBank/DDBJ databases">
        <title>Draft genome sequence of the ascomycete Xylaria multiplex DSM 110363.</title>
        <authorList>
            <person name="Buettner E."/>
            <person name="Kellner H."/>
        </authorList>
    </citation>
    <scope>NUCLEOTIDE SEQUENCE [LARGE SCALE GENOMIC DNA]</scope>
    <source>
        <strain evidence="13 14">DSM 110363</strain>
    </source>
</reference>
<keyword evidence="8 10" id="KW-0326">Glycosidase</keyword>
<dbReference type="Pfam" id="PF00933">
    <property type="entry name" value="Glyco_hydro_3"/>
    <property type="match status" value="1"/>
</dbReference>
<evidence type="ECO:0000313" key="13">
    <source>
        <dbReference type="EMBL" id="KAF2966722.1"/>
    </source>
</evidence>
<keyword evidence="6" id="KW-0325">Glycoprotein</keyword>
<dbReference type="GO" id="GO:0030245">
    <property type="term" value="P:cellulose catabolic process"/>
    <property type="evidence" value="ECO:0007669"/>
    <property type="project" value="UniProtKB-UniPathway"/>
</dbReference>
<evidence type="ECO:0000256" key="1">
    <source>
        <dbReference type="ARBA" id="ARBA00000448"/>
    </source>
</evidence>
<evidence type="ECO:0000313" key="14">
    <source>
        <dbReference type="Proteomes" id="UP000481858"/>
    </source>
</evidence>
<dbReference type="PANTHER" id="PTHR42715">
    <property type="entry name" value="BETA-GLUCOSIDASE"/>
    <property type="match status" value="1"/>
</dbReference>
<comment type="pathway">
    <text evidence="2 10">Glycan metabolism; cellulose degradation.</text>
</comment>
<dbReference type="InterPro" id="IPR036962">
    <property type="entry name" value="Glyco_hydro_3_N_sf"/>
</dbReference>
<feature type="chain" id="PRO_5028860716" description="beta-glucosidase" evidence="11">
    <location>
        <begin position="27"/>
        <end position="888"/>
    </location>
</feature>
<organism evidence="13 14">
    <name type="scientific">Xylaria multiplex</name>
    <dbReference type="NCBI Taxonomy" id="323545"/>
    <lineage>
        <taxon>Eukaryota</taxon>
        <taxon>Fungi</taxon>
        <taxon>Dikarya</taxon>
        <taxon>Ascomycota</taxon>
        <taxon>Pezizomycotina</taxon>
        <taxon>Sordariomycetes</taxon>
        <taxon>Xylariomycetidae</taxon>
        <taxon>Xylariales</taxon>
        <taxon>Xylariaceae</taxon>
        <taxon>Xylaria</taxon>
    </lineage>
</organism>
<evidence type="ECO:0000256" key="9">
    <source>
        <dbReference type="ARBA" id="ARBA00023326"/>
    </source>
</evidence>
<proteinExistence type="inferred from homology"/>
<dbReference type="InterPro" id="IPR013783">
    <property type="entry name" value="Ig-like_fold"/>
</dbReference>
<dbReference type="PANTHER" id="PTHR42715:SF2">
    <property type="entry name" value="BETA-GLUCOSIDASE F-RELATED"/>
    <property type="match status" value="1"/>
</dbReference>
<dbReference type="AlphaFoldDB" id="A0A7C8IUG4"/>
<keyword evidence="9 10" id="KW-0624">Polysaccharide degradation</keyword>
<comment type="catalytic activity">
    <reaction evidence="1 10">
        <text>Hydrolysis of terminal, non-reducing beta-D-glucosyl residues with release of beta-D-glucose.</text>
        <dbReference type="EC" id="3.2.1.21"/>
    </reaction>
</comment>
<evidence type="ECO:0000256" key="11">
    <source>
        <dbReference type="SAM" id="SignalP"/>
    </source>
</evidence>
<dbReference type="SUPFAM" id="SSF51445">
    <property type="entry name" value="(Trans)glycosidases"/>
    <property type="match status" value="1"/>
</dbReference>
<dbReference type="InterPro" id="IPR001764">
    <property type="entry name" value="Glyco_hydro_3_N"/>
</dbReference>
<dbReference type="GO" id="GO:0008422">
    <property type="term" value="F:beta-glucosidase activity"/>
    <property type="evidence" value="ECO:0007669"/>
    <property type="project" value="UniProtKB-EC"/>
</dbReference>
<accession>A0A7C8IUG4</accession>
<dbReference type="InterPro" id="IPR002772">
    <property type="entry name" value="Glyco_hydro_3_C"/>
</dbReference>
<evidence type="ECO:0000256" key="4">
    <source>
        <dbReference type="ARBA" id="ARBA00022801"/>
    </source>
</evidence>
<dbReference type="OrthoDB" id="416222at2759"/>
<dbReference type="Proteomes" id="UP000481858">
    <property type="component" value="Unassembled WGS sequence"/>
</dbReference>
<keyword evidence="4 10" id="KW-0378">Hydrolase</keyword>
<dbReference type="InterPro" id="IPR017853">
    <property type="entry name" value="GH"/>
</dbReference>
<dbReference type="PRINTS" id="PR00133">
    <property type="entry name" value="GLHYDRLASE3"/>
</dbReference>
<keyword evidence="7 10" id="KW-0119">Carbohydrate metabolism</keyword>
<keyword evidence="5" id="KW-0136">Cellulose degradation</keyword>
<name>A0A7C8IUG4_9PEZI</name>